<evidence type="ECO:0000256" key="6">
    <source>
        <dbReference type="ARBA" id="ARBA00022840"/>
    </source>
</evidence>
<dbReference type="SUPFAM" id="SSF56112">
    <property type="entry name" value="Protein kinase-like (PK-like)"/>
    <property type="match status" value="1"/>
</dbReference>
<evidence type="ECO:0000256" key="11">
    <source>
        <dbReference type="PIRNR" id="PIRNR037281"/>
    </source>
</evidence>
<comment type="cofactor">
    <cofactor evidence="14">
        <name>Mg(2+)</name>
        <dbReference type="ChEBI" id="CHEBI:18420"/>
    </cofactor>
    <text evidence="14">Binds 2 magnesium ions per subunit.</text>
</comment>
<dbReference type="PANTHER" id="PTHR11042:SF185">
    <property type="entry name" value="WEE1-LIKE PROTEIN KINASE"/>
    <property type="match status" value="1"/>
</dbReference>
<dbReference type="GeneID" id="117641561"/>
<dbReference type="PANTHER" id="PTHR11042">
    <property type="entry name" value="EUKARYOTIC TRANSLATION INITIATION FACTOR 2-ALPHA KINASE EIF2-ALPHA KINASE -RELATED"/>
    <property type="match status" value="1"/>
</dbReference>
<feature type="binding site" evidence="14">
    <location>
        <position position="438"/>
    </location>
    <ligand>
        <name>Mg(2+)</name>
        <dbReference type="ChEBI" id="CHEBI:18420"/>
        <label>1</label>
    </ligand>
</feature>
<dbReference type="AlphaFoldDB" id="A0A6P8YDF4"/>
<comment type="catalytic activity">
    <reaction evidence="11">
        <text>L-tyrosyl-[protein] + ATP = O-phospho-L-tyrosyl-[protein] + ADP + H(+)</text>
        <dbReference type="Rhea" id="RHEA:10596"/>
        <dbReference type="Rhea" id="RHEA-COMP:10136"/>
        <dbReference type="Rhea" id="RHEA-COMP:20101"/>
        <dbReference type="ChEBI" id="CHEBI:15378"/>
        <dbReference type="ChEBI" id="CHEBI:30616"/>
        <dbReference type="ChEBI" id="CHEBI:46858"/>
        <dbReference type="ChEBI" id="CHEBI:61978"/>
        <dbReference type="ChEBI" id="CHEBI:456216"/>
        <dbReference type="EC" id="2.7.10.2"/>
    </reaction>
</comment>
<evidence type="ECO:0000256" key="13">
    <source>
        <dbReference type="PIRSR" id="PIRSR037281-2"/>
    </source>
</evidence>
<dbReference type="FunFam" id="1.10.510.10:FF:000217">
    <property type="entry name" value="Wee1-like protein kinase"/>
    <property type="match status" value="1"/>
</dbReference>
<feature type="binding site" evidence="13">
    <location>
        <position position="299"/>
    </location>
    <ligand>
        <name>ATP</name>
        <dbReference type="ChEBI" id="CHEBI:30616"/>
    </ligand>
</feature>
<feature type="compositionally biased region" description="Acidic residues" evidence="16">
    <location>
        <begin position="33"/>
        <end position="43"/>
    </location>
</feature>
<evidence type="ECO:0000256" key="1">
    <source>
        <dbReference type="ARBA" id="ARBA00004123"/>
    </source>
</evidence>
<evidence type="ECO:0000256" key="3">
    <source>
        <dbReference type="ARBA" id="ARBA00022723"/>
    </source>
</evidence>
<keyword evidence="8 11" id="KW-0829">Tyrosine-protein kinase</keyword>
<dbReference type="Gene3D" id="1.10.510.10">
    <property type="entry name" value="Transferase(Phosphotransferase) domain 1"/>
    <property type="match status" value="1"/>
</dbReference>
<feature type="binding site" evidence="14">
    <location>
        <position position="402"/>
    </location>
    <ligand>
        <name>Mg(2+)</name>
        <dbReference type="ChEBI" id="CHEBI:18420"/>
        <label>1</label>
    </ligand>
</feature>
<dbReference type="InParanoid" id="A0A6P8YDF4"/>
<evidence type="ECO:0000256" key="8">
    <source>
        <dbReference type="ARBA" id="ARBA00023137"/>
    </source>
</evidence>
<accession>A0A6P8YDF4</accession>
<dbReference type="InterPro" id="IPR000719">
    <property type="entry name" value="Prot_kinase_dom"/>
</dbReference>
<comment type="subcellular location">
    <subcellularLocation>
        <location evidence="1 11">Nucleus</location>
    </subcellularLocation>
</comment>
<evidence type="ECO:0000313" key="19">
    <source>
        <dbReference type="RefSeq" id="XP_034234905.1"/>
    </source>
</evidence>
<sequence length="625" mass="69043">MHNTSRLEREPGTAETENMLDVSVHTVSSTGDDGADMEEDLDSTVDTSNWLDSPGRGPYPLPRKLDFSHSSVDSSPEAMSSPTFSLLNHSTAPDCGTDSPPYKRVKSLRLMDSPATPKTILEKSSAPFTPLPPGHGPSASLGLGLAAAAAPSARGRLLPLLDRDWDRNKSRTSSSSSSSLVSLAPPDKLAVNLNPFTPTGMILTSKKRCRALMNQSGSPPGTVVPTVPPTIPSIKVSLASQFDEADMDVDPPTKKLALSDANIPRYNLEFIEDELLGTGEFGSVYKCTKRLDGIEYAVKKSIRPVTGSSKEKVALNEVYAHAVLGKHPHVVKYFSAWAEDNHMIIQNEYCNGGSLAQAIEKHKENGTRFTEQELRQMLRHIGEGLRYIHSMKLVHMDIKPGNIFLSREQRLLSVGYDSADDTTEEDDKVEEVTYKIGDLGHVTSITNPQVEEGDCRYLSPEILQENFEHLPKADIFALGLTMLEAAGAGPLPKNGPQWHELREGKLPELSHYCHDFRQLLTEMIDPNPERRPTAFSMLTHRFVSPLGNLSKAQLQRELNAERLKNVLLTRRLEDMTKCINNFAPHIMGKQQQQHHELLNVGKRMNTRGSRLIGRNAIRSQSASNL</sequence>
<comment type="similarity">
    <text evidence="11">Belongs to the protein kinase superfamily. Ser/Thr protein kinase family. WEE1 subfamily.</text>
</comment>
<evidence type="ECO:0000256" key="9">
    <source>
        <dbReference type="ARBA" id="ARBA00023242"/>
    </source>
</evidence>
<evidence type="ECO:0000256" key="4">
    <source>
        <dbReference type="ARBA" id="ARBA00022741"/>
    </source>
</evidence>
<evidence type="ECO:0000256" key="16">
    <source>
        <dbReference type="SAM" id="MobiDB-lite"/>
    </source>
</evidence>
<keyword evidence="2 11" id="KW-0808">Transferase</keyword>
<proteinExistence type="inferred from homology"/>
<keyword evidence="3 11" id="KW-0479">Metal-binding</keyword>
<evidence type="ECO:0000256" key="12">
    <source>
        <dbReference type="PIRSR" id="PIRSR037281-1"/>
    </source>
</evidence>
<evidence type="ECO:0000256" key="10">
    <source>
        <dbReference type="ARBA" id="ARBA00037982"/>
    </source>
</evidence>
<dbReference type="GO" id="GO:0000287">
    <property type="term" value="F:magnesium ion binding"/>
    <property type="evidence" value="ECO:0007669"/>
    <property type="project" value="InterPro"/>
</dbReference>
<dbReference type="GO" id="GO:0000278">
    <property type="term" value="P:mitotic cell cycle"/>
    <property type="evidence" value="ECO:0007669"/>
    <property type="project" value="InterPro"/>
</dbReference>
<dbReference type="FunCoup" id="A0A6P8YDF4">
    <property type="interactions" value="1230"/>
</dbReference>
<comment type="similarity">
    <text evidence="10">Belongs to the protein kinase superfamily. Ser/Thr protein kinase family. GCN2 subfamily.</text>
</comment>
<keyword evidence="7 14" id="KW-0460">Magnesium</keyword>
<dbReference type="GO" id="GO:0005737">
    <property type="term" value="C:cytoplasm"/>
    <property type="evidence" value="ECO:0007669"/>
    <property type="project" value="TreeGrafter"/>
</dbReference>
<dbReference type="InterPro" id="IPR050339">
    <property type="entry name" value="CC_SR_Kinase"/>
</dbReference>
<dbReference type="KEGG" id="tpal:117641561"/>
<keyword evidence="18" id="KW-1185">Reference proteome</keyword>
<evidence type="ECO:0000259" key="17">
    <source>
        <dbReference type="PROSITE" id="PS50011"/>
    </source>
</evidence>
<evidence type="ECO:0000256" key="2">
    <source>
        <dbReference type="ARBA" id="ARBA00022679"/>
    </source>
</evidence>
<dbReference type="RefSeq" id="XP_034234905.1">
    <property type="nucleotide sequence ID" value="XM_034379014.1"/>
</dbReference>
<keyword evidence="4 11" id="KW-0547">Nucleotide-binding</keyword>
<dbReference type="PIRSF" id="PIRSF037281">
    <property type="entry name" value="Wee1-like_protein_kinase"/>
    <property type="match status" value="1"/>
</dbReference>
<keyword evidence="5 11" id="KW-0418">Kinase</keyword>
<reference evidence="19" key="1">
    <citation type="submission" date="2025-08" db="UniProtKB">
        <authorList>
            <consortium name="RefSeq"/>
        </authorList>
    </citation>
    <scope>IDENTIFICATION</scope>
    <source>
        <tissue evidence="19">Total insect</tissue>
    </source>
</reference>
<keyword evidence="9 11" id="KW-0539">Nucleus</keyword>
<dbReference type="OrthoDB" id="5337378at2759"/>
<dbReference type="GO" id="GO:0005524">
    <property type="term" value="F:ATP binding"/>
    <property type="evidence" value="ECO:0007669"/>
    <property type="project" value="UniProtKB-UniRule"/>
</dbReference>
<name>A0A6P8YDF4_THRPL</name>
<dbReference type="InterPro" id="IPR017164">
    <property type="entry name" value="Wee1-like_protein_kinase"/>
</dbReference>
<gene>
    <name evidence="19" type="primary">LOC117641561</name>
</gene>
<evidence type="ECO:0000256" key="5">
    <source>
        <dbReference type="ARBA" id="ARBA00022777"/>
    </source>
</evidence>
<dbReference type="SMART" id="SM00220">
    <property type="entry name" value="S_TKc"/>
    <property type="match status" value="1"/>
</dbReference>
<dbReference type="GO" id="GO:0005634">
    <property type="term" value="C:nucleus"/>
    <property type="evidence" value="ECO:0007669"/>
    <property type="project" value="UniProtKB-SubCell"/>
</dbReference>
<protein>
    <recommendedName>
        <fullName evidence="11">Wee1-like protein kinase</fullName>
        <ecNumber evidence="11">2.7.10.2</ecNumber>
    </recommendedName>
</protein>
<dbReference type="GO" id="GO:0004715">
    <property type="term" value="F:non-membrane spanning protein tyrosine kinase activity"/>
    <property type="evidence" value="ECO:0007669"/>
    <property type="project" value="UniProtKB-UniRule"/>
</dbReference>
<evidence type="ECO:0000313" key="18">
    <source>
        <dbReference type="Proteomes" id="UP000515158"/>
    </source>
</evidence>
<dbReference type="InterPro" id="IPR017441">
    <property type="entry name" value="Protein_kinase_ATP_BS"/>
</dbReference>
<dbReference type="Pfam" id="PF00069">
    <property type="entry name" value="Pkinase"/>
    <property type="match status" value="1"/>
</dbReference>
<dbReference type="Proteomes" id="UP000515158">
    <property type="component" value="Unplaced"/>
</dbReference>
<dbReference type="EC" id="2.7.10.2" evidence="11"/>
<dbReference type="CTD" id="7465"/>
<feature type="compositionally biased region" description="Basic and acidic residues" evidence="16">
    <location>
        <begin position="1"/>
        <end position="12"/>
    </location>
</feature>
<evidence type="ECO:0000256" key="15">
    <source>
        <dbReference type="PROSITE-ProRule" id="PRU10141"/>
    </source>
</evidence>
<dbReference type="InterPro" id="IPR011009">
    <property type="entry name" value="Kinase-like_dom_sf"/>
</dbReference>
<evidence type="ECO:0000256" key="7">
    <source>
        <dbReference type="ARBA" id="ARBA00022842"/>
    </source>
</evidence>
<organism evidence="19">
    <name type="scientific">Thrips palmi</name>
    <name type="common">Melon thrips</name>
    <dbReference type="NCBI Taxonomy" id="161013"/>
    <lineage>
        <taxon>Eukaryota</taxon>
        <taxon>Metazoa</taxon>
        <taxon>Ecdysozoa</taxon>
        <taxon>Arthropoda</taxon>
        <taxon>Hexapoda</taxon>
        <taxon>Insecta</taxon>
        <taxon>Pterygota</taxon>
        <taxon>Neoptera</taxon>
        <taxon>Paraneoptera</taxon>
        <taxon>Thysanoptera</taxon>
        <taxon>Terebrantia</taxon>
        <taxon>Thripoidea</taxon>
        <taxon>Thripidae</taxon>
        <taxon>Thrips</taxon>
    </lineage>
</organism>
<feature type="region of interest" description="Disordered" evidence="16">
    <location>
        <begin position="1"/>
        <end position="81"/>
    </location>
</feature>
<dbReference type="InterPro" id="IPR008271">
    <property type="entry name" value="Ser/Thr_kinase_AS"/>
</dbReference>
<dbReference type="PROSITE" id="PS00108">
    <property type="entry name" value="PROTEIN_KINASE_ST"/>
    <property type="match status" value="1"/>
</dbReference>
<dbReference type="PROSITE" id="PS00107">
    <property type="entry name" value="PROTEIN_KINASE_ATP"/>
    <property type="match status" value="1"/>
</dbReference>
<dbReference type="Gene3D" id="3.30.200.20">
    <property type="entry name" value="Phosphorylase Kinase, domain 1"/>
    <property type="match status" value="1"/>
</dbReference>
<keyword evidence="6 11" id="KW-0067">ATP-binding</keyword>
<feature type="compositionally biased region" description="Polar residues" evidence="16">
    <location>
        <begin position="68"/>
        <end position="81"/>
    </location>
</feature>
<feature type="binding site" evidence="15">
    <location>
        <position position="300"/>
    </location>
    <ligand>
        <name>ATP</name>
        <dbReference type="ChEBI" id="CHEBI:30616"/>
    </ligand>
</feature>
<dbReference type="PROSITE" id="PS50011">
    <property type="entry name" value="PROTEIN_KINASE_DOM"/>
    <property type="match status" value="1"/>
</dbReference>
<feature type="active site" description="Proton acceptor" evidence="12">
    <location>
        <position position="397"/>
    </location>
</feature>
<feature type="domain" description="Protein kinase" evidence="17">
    <location>
        <begin position="270"/>
        <end position="543"/>
    </location>
</feature>
<evidence type="ECO:0000256" key="14">
    <source>
        <dbReference type="PIRSR" id="PIRSR037281-3"/>
    </source>
</evidence>